<dbReference type="EMBL" id="BPLQ01013528">
    <property type="protein sequence ID" value="GIY72854.1"/>
    <property type="molecule type" value="Genomic_DNA"/>
</dbReference>
<reference evidence="1 2" key="1">
    <citation type="submission" date="2021-06" db="EMBL/GenBank/DDBJ databases">
        <title>Caerostris darwini draft genome.</title>
        <authorList>
            <person name="Kono N."/>
            <person name="Arakawa K."/>
        </authorList>
    </citation>
    <scope>NUCLEOTIDE SEQUENCE [LARGE SCALE GENOMIC DNA]</scope>
</reference>
<comment type="caution">
    <text evidence="1">The sequence shown here is derived from an EMBL/GenBank/DDBJ whole genome shotgun (WGS) entry which is preliminary data.</text>
</comment>
<dbReference type="AlphaFoldDB" id="A0AAV4VSV8"/>
<organism evidence="1 2">
    <name type="scientific">Caerostris darwini</name>
    <dbReference type="NCBI Taxonomy" id="1538125"/>
    <lineage>
        <taxon>Eukaryota</taxon>
        <taxon>Metazoa</taxon>
        <taxon>Ecdysozoa</taxon>
        <taxon>Arthropoda</taxon>
        <taxon>Chelicerata</taxon>
        <taxon>Arachnida</taxon>
        <taxon>Araneae</taxon>
        <taxon>Araneomorphae</taxon>
        <taxon>Entelegynae</taxon>
        <taxon>Araneoidea</taxon>
        <taxon>Araneidae</taxon>
        <taxon>Caerostris</taxon>
    </lineage>
</organism>
<protein>
    <submittedName>
        <fullName evidence="1">Uncharacterized protein</fullName>
    </submittedName>
</protein>
<name>A0AAV4VSV8_9ARAC</name>
<keyword evidence="2" id="KW-1185">Reference proteome</keyword>
<gene>
    <name evidence="1" type="ORF">CDAR_305781</name>
</gene>
<dbReference type="Proteomes" id="UP001054837">
    <property type="component" value="Unassembled WGS sequence"/>
</dbReference>
<evidence type="ECO:0000313" key="1">
    <source>
        <dbReference type="EMBL" id="GIY72854.1"/>
    </source>
</evidence>
<accession>A0AAV4VSV8</accession>
<evidence type="ECO:0000313" key="2">
    <source>
        <dbReference type="Proteomes" id="UP001054837"/>
    </source>
</evidence>
<sequence>MNLVLSSLMVRPIFPAAFANETNAQTRARLVLPAVKWFSERWFHLYFLSLMAMVNYRQEGSSLHRIVS</sequence>
<proteinExistence type="predicted"/>